<gene>
    <name evidence="9" type="primary">tycC_2</name>
    <name evidence="9" type="ORF">NCTC10485_00477</name>
</gene>
<dbReference type="InterPro" id="IPR020806">
    <property type="entry name" value="PKS_PP-bd"/>
</dbReference>
<dbReference type="Pfam" id="PF00501">
    <property type="entry name" value="AMP-binding"/>
    <property type="match status" value="4"/>
</dbReference>
<dbReference type="SUPFAM" id="SSF53335">
    <property type="entry name" value="S-adenosyl-L-methionine-dependent methyltransferases"/>
    <property type="match status" value="1"/>
</dbReference>
<accession>A0A448HYJ4</accession>
<dbReference type="InterPro" id="IPR010080">
    <property type="entry name" value="Thioester_reductase-like_dom"/>
</dbReference>
<dbReference type="CDD" id="cd05235">
    <property type="entry name" value="SDR_e1"/>
    <property type="match status" value="1"/>
</dbReference>
<dbReference type="FunFam" id="1.10.1200.10:FF:000016">
    <property type="entry name" value="Non-ribosomal peptide synthase"/>
    <property type="match status" value="1"/>
</dbReference>
<dbReference type="InterPro" id="IPR020845">
    <property type="entry name" value="AMP-binding_CS"/>
</dbReference>
<dbReference type="InterPro" id="IPR006162">
    <property type="entry name" value="Ppantetheine_attach_site"/>
</dbReference>
<evidence type="ECO:0000313" key="10">
    <source>
        <dbReference type="Proteomes" id="UP000282551"/>
    </source>
</evidence>
<keyword evidence="7" id="KW-0677">Repeat</keyword>
<feature type="domain" description="Carrier" evidence="8">
    <location>
        <begin position="1587"/>
        <end position="1662"/>
    </location>
</feature>
<dbReference type="SUPFAM" id="SSF51735">
    <property type="entry name" value="NAD(P)-binding Rossmann-fold domains"/>
    <property type="match status" value="1"/>
</dbReference>
<name>A0A448HYJ4_MYCCI</name>
<dbReference type="InterPro" id="IPR042099">
    <property type="entry name" value="ANL_N_sf"/>
</dbReference>
<evidence type="ECO:0000256" key="6">
    <source>
        <dbReference type="ARBA" id="ARBA00022679"/>
    </source>
</evidence>
<dbReference type="Pfam" id="PF00550">
    <property type="entry name" value="PP-binding"/>
    <property type="match status" value="4"/>
</dbReference>
<dbReference type="SMART" id="SM01294">
    <property type="entry name" value="PKS_PP_betabranch"/>
    <property type="match status" value="1"/>
</dbReference>
<evidence type="ECO:0000256" key="3">
    <source>
        <dbReference type="ARBA" id="ARBA00022450"/>
    </source>
</evidence>
<comment type="similarity">
    <text evidence="2">Belongs to the ATP-dependent AMP-binding enzyme family.</text>
</comment>
<dbReference type="FunFam" id="1.10.1200.10:FF:000005">
    <property type="entry name" value="Nonribosomal peptide synthetase 1"/>
    <property type="match status" value="3"/>
</dbReference>
<dbReference type="Gene3D" id="3.40.50.150">
    <property type="entry name" value="Vaccinia Virus protein VP39"/>
    <property type="match status" value="1"/>
</dbReference>
<dbReference type="PROSITE" id="PS00455">
    <property type="entry name" value="AMP_BINDING"/>
    <property type="match status" value="4"/>
</dbReference>
<feature type="domain" description="Carrier" evidence="8">
    <location>
        <begin position="3039"/>
        <end position="3114"/>
    </location>
</feature>
<organism evidence="9 10">
    <name type="scientific">Mycolicibacterium chitae</name>
    <name type="common">Mycobacterium chitae</name>
    <dbReference type="NCBI Taxonomy" id="1792"/>
    <lineage>
        <taxon>Bacteria</taxon>
        <taxon>Bacillati</taxon>
        <taxon>Actinomycetota</taxon>
        <taxon>Actinomycetes</taxon>
        <taxon>Mycobacteriales</taxon>
        <taxon>Mycobacteriaceae</taxon>
        <taxon>Mycolicibacterium</taxon>
    </lineage>
</organism>
<dbReference type="GO" id="GO:0009403">
    <property type="term" value="P:toxin biosynthetic process"/>
    <property type="evidence" value="ECO:0007669"/>
    <property type="project" value="UniProtKB-ARBA"/>
</dbReference>
<dbReference type="SUPFAM" id="SSF47336">
    <property type="entry name" value="ACP-like"/>
    <property type="match status" value="4"/>
</dbReference>
<feature type="domain" description="Carrier" evidence="8">
    <location>
        <begin position="4097"/>
        <end position="4172"/>
    </location>
</feature>
<dbReference type="PROSITE" id="PS50075">
    <property type="entry name" value="CARRIER"/>
    <property type="match status" value="4"/>
</dbReference>
<dbReference type="SMART" id="SM00823">
    <property type="entry name" value="PKS_PP"/>
    <property type="match status" value="4"/>
</dbReference>
<dbReference type="InterPro" id="IPR023213">
    <property type="entry name" value="CAT-like_dom_sf"/>
</dbReference>
<dbReference type="PANTHER" id="PTHR45527:SF1">
    <property type="entry name" value="FATTY ACID SYNTHASE"/>
    <property type="match status" value="1"/>
</dbReference>
<evidence type="ECO:0000256" key="7">
    <source>
        <dbReference type="ARBA" id="ARBA00022737"/>
    </source>
</evidence>
<evidence type="ECO:0000256" key="5">
    <source>
        <dbReference type="ARBA" id="ARBA00022598"/>
    </source>
</evidence>
<dbReference type="GO" id="GO:0031177">
    <property type="term" value="F:phosphopantetheine binding"/>
    <property type="evidence" value="ECO:0007669"/>
    <property type="project" value="InterPro"/>
</dbReference>
<dbReference type="InterPro" id="IPR045851">
    <property type="entry name" value="AMP-bd_C_sf"/>
</dbReference>
<keyword evidence="4" id="KW-0597">Phosphoprotein</keyword>
<dbReference type="Gene3D" id="2.30.38.10">
    <property type="entry name" value="Luciferase, Domain 3"/>
    <property type="match status" value="2"/>
</dbReference>
<dbReference type="GO" id="GO:0016740">
    <property type="term" value="F:transferase activity"/>
    <property type="evidence" value="ECO:0007669"/>
    <property type="project" value="UniProtKB-KW"/>
</dbReference>
<keyword evidence="3" id="KW-0596">Phosphopantetheine</keyword>
<dbReference type="UniPathway" id="UPA00011"/>
<evidence type="ECO:0000256" key="2">
    <source>
        <dbReference type="ARBA" id="ARBA00006432"/>
    </source>
</evidence>
<dbReference type="Gene3D" id="3.40.50.720">
    <property type="entry name" value="NAD(P)-binding Rossmann-like Domain"/>
    <property type="match status" value="1"/>
</dbReference>
<dbReference type="InterPro" id="IPR013217">
    <property type="entry name" value="Methyltransf_12"/>
</dbReference>
<comment type="cofactor">
    <cofactor evidence="1">
        <name>pantetheine 4'-phosphate</name>
        <dbReference type="ChEBI" id="CHEBI:47942"/>
    </cofactor>
</comment>
<dbReference type="Gene3D" id="3.30.559.10">
    <property type="entry name" value="Chloramphenicol acetyltransferase-like domain"/>
    <property type="match status" value="3"/>
</dbReference>
<dbReference type="PROSITE" id="PS00012">
    <property type="entry name" value="PHOSPHOPANTETHEINE"/>
    <property type="match status" value="4"/>
</dbReference>
<dbReference type="InterPro" id="IPR036736">
    <property type="entry name" value="ACP-like_sf"/>
</dbReference>
<dbReference type="CDD" id="cd02440">
    <property type="entry name" value="AdoMet_MTases"/>
    <property type="match status" value="1"/>
</dbReference>
<dbReference type="Pfam" id="PF07993">
    <property type="entry name" value="NAD_binding_4"/>
    <property type="match status" value="1"/>
</dbReference>
<dbReference type="EMBL" id="LR134355">
    <property type="protein sequence ID" value="VEG45219.1"/>
    <property type="molecule type" value="Genomic_DNA"/>
</dbReference>
<dbReference type="Gene3D" id="3.40.50.12780">
    <property type="entry name" value="N-terminal domain of ligase-like"/>
    <property type="match status" value="2"/>
</dbReference>
<dbReference type="Gene3D" id="1.10.1200.10">
    <property type="entry name" value="ACP-like"/>
    <property type="match status" value="4"/>
</dbReference>
<dbReference type="NCBIfam" id="TIGR01733">
    <property type="entry name" value="AA-adenyl-dom"/>
    <property type="match status" value="4"/>
</dbReference>
<reference evidence="9 10" key="1">
    <citation type="submission" date="2018-12" db="EMBL/GenBank/DDBJ databases">
        <authorList>
            <consortium name="Pathogen Informatics"/>
        </authorList>
    </citation>
    <scope>NUCLEOTIDE SEQUENCE [LARGE SCALE GENOMIC DNA]</scope>
    <source>
        <strain evidence="9 10">NCTC10485</strain>
    </source>
</reference>
<dbReference type="GO" id="GO:0005829">
    <property type="term" value="C:cytosol"/>
    <property type="evidence" value="ECO:0007669"/>
    <property type="project" value="TreeGrafter"/>
</dbReference>
<dbReference type="Proteomes" id="UP000282551">
    <property type="component" value="Chromosome"/>
</dbReference>
<dbReference type="GO" id="GO:0016874">
    <property type="term" value="F:ligase activity"/>
    <property type="evidence" value="ECO:0007669"/>
    <property type="project" value="UniProtKB-KW"/>
</dbReference>
<dbReference type="InterPro" id="IPR025110">
    <property type="entry name" value="AMP-bd_C"/>
</dbReference>
<dbReference type="Gene3D" id="3.40.50.980">
    <property type="match status" value="4"/>
</dbReference>
<dbReference type="InterPro" id="IPR009081">
    <property type="entry name" value="PP-bd_ACP"/>
</dbReference>
<proteinExistence type="inferred from homology"/>
<dbReference type="InterPro" id="IPR029063">
    <property type="entry name" value="SAM-dependent_MTases_sf"/>
</dbReference>
<dbReference type="Gene3D" id="3.30.300.30">
    <property type="match status" value="5"/>
</dbReference>
<dbReference type="CDD" id="cd19540">
    <property type="entry name" value="LCL_NRPS-like"/>
    <property type="match status" value="3"/>
</dbReference>
<dbReference type="Gene3D" id="3.30.559.30">
    <property type="entry name" value="Nonribosomal peptide synthetase, condensation domain"/>
    <property type="match status" value="3"/>
</dbReference>
<evidence type="ECO:0000259" key="8">
    <source>
        <dbReference type="PROSITE" id="PS50075"/>
    </source>
</evidence>
<dbReference type="InterPro" id="IPR001242">
    <property type="entry name" value="Condensation_dom"/>
</dbReference>
<dbReference type="NCBIfam" id="NF003417">
    <property type="entry name" value="PRK04813.1"/>
    <property type="match status" value="5"/>
</dbReference>
<dbReference type="Pfam" id="PF00668">
    <property type="entry name" value="Condensation"/>
    <property type="match status" value="3"/>
</dbReference>
<evidence type="ECO:0000256" key="1">
    <source>
        <dbReference type="ARBA" id="ARBA00001957"/>
    </source>
</evidence>
<dbReference type="NCBIfam" id="TIGR01746">
    <property type="entry name" value="Thioester-redct"/>
    <property type="match status" value="1"/>
</dbReference>
<keyword evidence="6" id="KW-0808">Transferase</keyword>
<dbReference type="InterPro" id="IPR000873">
    <property type="entry name" value="AMP-dep_synth/lig_dom"/>
</dbReference>
<dbReference type="InterPro" id="IPR036291">
    <property type="entry name" value="NAD(P)-bd_dom_sf"/>
</dbReference>
<dbReference type="GO" id="GO:0072330">
    <property type="term" value="P:monocarboxylic acid biosynthetic process"/>
    <property type="evidence" value="ECO:0007669"/>
    <property type="project" value="UniProtKB-ARBA"/>
</dbReference>
<dbReference type="InterPro" id="IPR010071">
    <property type="entry name" value="AA_adenyl_dom"/>
</dbReference>
<dbReference type="Pfam" id="PF13193">
    <property type="entry name" value="AMP-binding_C"/>
    <property type="match status" value="3"/>
</dbReference>
<dbReference type="FunFam" id="3.40.50.980:FF:000001">
    <property type="entry name" value="Non-ribosomal peptide synthetase"/>
    <property type="match status" value="3"/>
</dbReference>
<feature type="domain" description="Carrier" evidence="8">
    <location>
        <begin position="530"/>
        <end position="605"/>
    </location>
</feature>
<keyword evidence="10" id="KW-1185">Reference proteome</keyword>
<dbReference type="PANTHER" id="PTHR45527">
    <property type="entry name" value="NONRIBOSOMAL PEPTIDE SYNTHETASE"/>
    <property type="match status" value="1"/>
</dbReference>
<dbReference type="SUPFAM" id="SSF56801">
    <property type="entry name" value="Acetyl-CoA synthetase-like"/>
    <property type="match status" value="4"/>
</dbReference>
<dbReference type="FunFam" id="3.30.300.30:FF:000010">
    <property type="entry name" value="Enterobactin synthetase component F"/>
    <property type="match status" value="3"/>
</dbReference>
<protein>
    <submittedName>
        <fullName evidence="9">Dimodular nonribosomal peptide synthetase</fullName>
    </submittedName>
</protein>
<keyword evidence="5" id="KW-0436">Ligase</keyword>
<dbReference type="GO" id="GO:0043041">
    <property type="term" value="P:amino acid activation for nonribosomal peptide biosynthetic process"/>
    <property type="evidence" value="ECO:0007669"/>
    <property type="project" value="TreeGrafter"/>
</dbReference>
<evidence type="ECO:0000313" key="9">
    <source>
        <dbReference type="EMBL" id="VEG45219.1"/>
    </source>
</evidence>
<sequence>MTTEQVRRLSSIDFLDDEDRGDLDEFSNSRVLTQAVVEGSIPELFAQQLARTPDAVAVSCDGRSMSYLELDEASDRLARWLVARGAGPGRCVGLLFSRCVEAVVSILGVLKSGAAYLPMDPALPDARIEFMVGDAEPVVVVTTSGLVGRLAGCGVDVVDVADACVGDVASTVSVVGPCAEDLAYVMYTSGTTGVPKGVAITHGNVTQLMGSVDRCLAGPGRVWTQWHSYVFDVSVWDIFGALLHGGRLVVVPEEVAVSPEEFHALLVGEQVSVLSQTPSALAMVPAQGLESTVAVVAGEACSAGLVDRWGADRLMINAYGPTETTVYASISAPLQPGTGVVPIGSPVPGAALFVLDAQLRAVAVGVVGELYVAGRGVGVGYVRRAGLTASRFVACPFGGVGARMYRTGDLVRWGADGQLQYLGRSDEQVKIRGYRIELGEIQTVLADLDGVEQAVVIVREDTPGDLRLVGYIVGAADPADLRGRLAERLPAYMVPTAIVVLDSVPLTVNGKLDRRALPAPDYVDTTTYRAPTTPTEEILAGIYAQILGLDRVGIDDSFFDLGGDSLSAMRAIAKINTHLDAGMPVRAIFDTPSVAHLALRVGEGFAGRAPLAAQERPPHLPLSFAQQRLWFLDQLQGPSSIHSMPIAYRISGTLDTDALGRALNDVLDRHESLRTVFAAADGIPRQVVLPPERADFGWRVVDAQGWSTQRLSAAIAAVVQHRFDLSREIPMRATLLQTAEDEYVLVAVVHHIAADGASIAPLVADLTEAYAARLEGHPPDWMPLPVQYADYTLWQRQWLGTEDDSDSVISGQLSYWEQALAGLPERLELPTDRPYPPVADYRGASVTVHWPAQLQQQVAQVAREHNATSFMVVQAALAALLGGLSACNDVAVGFAIAGRNDPALDDLVGFFVNTLVLRVDLGGNPTAAELVAQVRQRSLSAFDRQDVPFEVLVERLNPARSLTHHPLIQVMLAWQNFAGDPATETVMGDVQVTPLSAETHTARMDLAFLLEERYTAAGEPAGIGGMVEFRTDVYDTVSIENLIARLQRVLEAITEDPARLLSSIDLIDCVEQEQLDKMGNRARLVQPVLAPKSVPDLFVEQVVRAPEAVAISCGSRRLTYRELDDASNRLAHRLIAWGAGPGQSVVLLFPRCAEAIVAILGVMKTGAAYLPVDPIHPDSRIDFVVSDATPSAVVTTAEFRPRVDHYGVPVVNIEDPELDRYPATRLPAPSPDDLVHIIYTSGTTGVPKGVTVSHYNVVQLFDGLDIGLELDPRQVWTQFHSYAFDFSVWEIWGALMHGGRLVVVPEDISVSPQNFHRLIVSEGVTVLTQTPSAAGVLSTDGLDAAALVIGAEPCPPELVDRWAPGRLMVNVYGPTETTMWASKSSPLAAGSGAPPIGSPITWASFFVLDQWLRPVPVGVVGELYVAGRGVGVGYVRRSGLTASRFVACPFGGDEAPGGQRMYRTGDLVRWAPDGQLQYLGRADEQVKIRGYRIELGEIQSALMDLDGVEQAAVIAREDRPGDKRLVGYITGTADPARARAALATRLPAYMVPAAVLVLGALPVTPNGKLDKRALPVPGYTDTHRYRAPSTPTEEILAGVYAQVLGLDRVGVDDSFFDLGGDSLSAMRVVAAVNSSLAADMAVRTLFDAPTVAQLAPRIGVGSGSRPPLTVQLRPQRIPLSFAQSRLWFLNRFEGGAATYNIPIALEIRGALNVDALDAALDDVIARHESLRTMFPDVDGVPVQEIAESRLGMWRRGGPAVETVAESEAVAELIALAGYRFDLALEIPIRARLLAVGHRRYILGIVVHHIAFDGWSIAPIVRDVGTAYAAQCGGESPAWAPLPVQYADYTLWQQDWLGDEADPDSVIAAQLGYWRQELADLPEVVSLPADRPRPPVPSYQGDLVELRIEPATWASVKALAAAHNATVSMVLQAVTAVVLQRAGAGEDVALGAPIAGRTDPALDDLVGFFVNTWVLRVGVGSGLRFSEVLEQVRHKALEAYANQDVPFELLVERLNPTRSASHHPLFQVLMVFQNNVRPAGMEMEGITVEPLAADTGTAKFDLDIQLSEMPGDAPDSPVAVGTVSYATDLFDRSSIERLVTWLGRMLEAVSADSSIIVGEVDLLSNGEREMVLEGWSGTNNRSFVGHGSEVLTAAVREHPGTVAVIDGVRELSYRELDEVSNRLARVLIGAGVGPERAVGVAMGRCLESVVAWWAVLKAGGVYVPVDRSHPDARIAALLDGVGAICVLTMGADCVGGAGERPVVRLDDLGLEGWSAAAVSDADRLAPVGVDDGAYVIFTSGSTGTPKGVVVSHCGLLGWAEAQRDTFGLGPQSRVLMVSAPTFDASVGEWLMATASGAALVVAPPDCYAGEALTGLLREHRVDAAVLTPTVLGTLDRSQLDHLGTVVAVGEAVPTALVDAWAPGRSMFNGYGPSETTIWVTCAELSPGQPVRIGAPLPGVTALVLDARLHPAPVGVVGELYLGGPAVARGYVGRPGLTAERFVANPFGVAGERLYRSGDLVRWTPLGTLEYLGRADAQIKLRGQRIELGEIENTLLSCPQVARAAVTVHHSETGTDHLIGYVALEHSSTADRDAEVVDQWQQIYDELYDAESASEFGGDFRGWNSSYTGAPIPMTDMREWQNATLERIRALAPRRVLEIGVGSGLLLAHLAPQCEQYWGTDFSAPTIQSLRRAVAAQPWGERVRLWTQPAHVTGELPRAYFDTIIINSVVQYFPNAAYLAEVLDNAVELLAPGGAVFIGDIRNHTLQGAFQTGVALARTETSDTDEIRQRVQRAVVGEPELLLAPEFFTTWAAGNEAVGALDIQVKRGDADNELTRYRYDVAIRKGPVSACSLAAVPQRDWGTCAGLSGLHAELTSQRPETLRVGSIPQAGVIADVDLEHAMVAGANIADALARAKTGADPGGVTAEQLHRLGEEIGYRVAVTWGAEPGTVDAIFMADADDGALTDVYLPAAGARDLGSCANDPDTNTKVTAVRQRLGERLPEYMVPTHIVVLDEFPLTSSGKIDRKALPEPVFAARLFRAPQTPTEKVVAKVFAEVLGLDQVGLDDDFFALGGDSLIAIRVTGRLQSALDMDVPVRYLFDAPTVGGLADYLDNHRNDATRPPLQPMPRPDRIPLSFAQQRLWFLDQLQGPSPIYNMAVALRLSGNLDAAALGHALGDVVSRHESLRTVFLATDGTPHQVIIPAEQTDFGWEVIDAESWSADRVYEALGAMVQYTFDLTRDIPIRAALLRTNEYEHALVVVVHHIAGDGWSVTPLVSDLAAAYAARSQGLGPQWGPLPVQYADYTLWQRDWLGDEKDPDSVVSGQLAYWEQALAGLPERLELPTDRPYPPVADYRGDSVTVQWPPQLQRNVVQLAREHNATSFMVMQAALAVLLGNLSATNDVAIGIATAGRTDPALDDLVGFFVNTLVLRVDLGGDPTVGELLGQVRQRSLAAFEHQDVPFEALVERVNPTRSLTHHPLVQTMLTWRNLPGQSVDTSAEQLPMGDVQVTPLTSETLTARMDLVFSLAERFTTDGEPAGIDGSVEFRTDVFDADGIELLVRRLERVLAALVADPVRPVSAIDVLDEAEHARLAAFGNYPVMTQSVVGVSIPELFAAQVVRAPGVEAVSFVGGCMTYGELDEASDRLARWLVARGAGPGRCVGLLFSRCVEAVVSILGVLKSGAAYLPMDPALPDARIEFMVGDAEPVVVVTTSGLVGRLAGCGVDVVDVADACVGDVASTVSVVGPCAEDLAYVMYTSGTTGVPKGVAITHGNVTQLMGSVDRCLAGPGRVWTQWHSYVFDVSVWDIFGALLHGGRLVVVPEEVAVSPEEFHALLVGEQVSVLSQTPSALAMVPAQGLESTVAVVAGEACSAGLVDRWGADRLMINAYGPTETTVYASISAPLQPGTGVVPIGSPVPGAALFVLDAQLRAVAVGVVGELYVAGRGVGVGYVRRAGLTASRFVACPFGGVGARMYRTGDLVRWGADGQLQYLGRSDEQVKIRGYRIELGEIQTVLADLDGVEQAVVIVREDTPGDLRLVGYIVGAADPADLRGRLAERLPAYMVPTAIVVLDSVPLTVNGKLDRRALPAPDYVDTTTYRAPTTPTEEILAGIYAQILGLDRVGIDDSFFDLGGDSLSAMRAIAKINTHLDIDLAVRTLFDAPAIRLLGQRLSKATAGPTCASVHGRGATEVHAKDLTLDKFIDSAILNAATELPRTTSAVRTVLLTGATGFLGRYLVLDWLERMEKVGGKLICLVRAESDNAARARMYSTFDSGDPILLNRFQKLANDHLEVIAGDKGEAGLGLDAKTWQRLAESVDLIVDSAAVVSGVLPYRELFGPNVVGTAELIKLAITTKLKLFTYVSTGSVGDEIEPSEFVEDADIRVISPSRKNDGGYVNGYGNSKWAGEVLLREANDLCGVPVSVFRCGMILADTTYAGQLNVTDMFTRMVLSVVATGIAPRSFFKLDPEGNRQRSHFDGLPVEFVAEAITTLGSQLDDGFETYHVMNPHDDGIGFDECVDWLIDAGCEIRRVEDFGEWLVQFEAALSALPKQLRQHTVLEVLRFQLQSTEPAERRAAEPIHGSFGPTDRFRSAVRQARIGADQDIPHVSAPILAKYVADLRLLELI</sequence>
<dbReference type="SUPFAM" id="SSF52777">
    <property type="entry name" value="CoA-dependent acyltransferases"/>
    <property type="match status" value="6"/>
</dbReference>
<dbReference type="GO" id="GO:0008610">
    <property type="term" value="P:lipid biosynthetic process"/>
    <property type="evidence" value="ECO:0007669"/>
    <property type="project" value="UniProtKB-ARBA"/>
</dbReference>
<dbReference type="Pfam" id="PF08242">
    <property type="entry name" value="Methyltransf_12"/>
    <property type="match status" value="1"/>
</dbReference>
<dbReference type="FunFam" id="3.30.559.10:FF:000012">
    <property type="entry name" value="Non-ribosomal peptide synthetase"/>
    <property type="match status" value="2"/>
</dbReference>
<dbReference type="FunFam" id="3.40.50.12780:FF:000012">
    <property type="entry name" value="Non-ribosomal peptide synthetase"/>
    <property type="match status" value="3"/>
</dbReference>
<evidence type="ECO:0000256" key="4">
    <source>
        <dbReference type="ARBA" id="ARBA00022553"/>
    </source>
</evidence>
<dbReference type="InterPro" id="IPR013120">
    <property type="entry name" value="FAR_NAD-bd"/>
</dbReference>